<feature type="region of interest" description="Disordered" evidence="1">
    <location>
        <begin position="374"/>
        <end position="411"/>
    </location>
</feature>
<reference evidence="3 4" key="2">
    <citation type="submission" date="2019-01" db="EMBL/GenBank/DDBJ databases">
        <title>Hymenobacter humicola sp. nov., isolated from soils in Antarctica.</title>
        <authorList>
            <person name="Sedlacek I."/>
            <person name="Holochova P."/>
            <person name="Kralova S."/>
            <person name="Pantucek R."/>
            <person name="Stankova E."/>
            <person name="Vrbovska V."/>
            <person name="Kristofova L."/>
            <person name="Svec P."/>
            <person name="Busse H.-J."/>
        </authorList>
    </citation>
    <scope>NUCLEOTIDE SEQUENCE [LARGE SCALE GENOMIC DNA]</scope>
    <source>
        <strain evidence="3 4">CCM 8852</strain>
    </source>
</reference>
<sequence length="495" mass="54679">MPTDSADDSIIDVTGLLLKLNNALQWASADLPRSTPALPPTSGYSYYNDYEPPSLARFYKEKLALTPRQISWLNRFPLPTNTFLDVEAGREATVRLYLAVLPLLEQQLKSEGSTLAQTVKTLDGRAKSLRYYASTTWYYTPPKTGADTYLAIFRLCENAARAHLGHKRKITSLFGGSLAELEPDFRELLGRRVPPLLPPLLALLPAPDHATERLLNKLNTSRWKAELAQLVTSPAANAPAFVAALDALAARNADNPAVGALYQEATKRLAARHPEAALGYHLRYLHGVKARYAEAKPLPKALQKQLFSQPEQAKRFQVMVNELAFSQNLEEALAKLPKVYEVQRRKIELDRHAIHAVRDQHSGTVELLNEYLRDETVASPPPGKTPAPAKPAKSRKVAAKPPRTAADPPPPAAARCVGSLVLDIPQRVLLQLFAAHKLALSQAQVEALAISHGTLRHQLIDGLNEACYELLDDVLVEETGDGYTIYQPYYHKITA</sequence>
<accession>A0A418QM96</accession>
<feature type="domain" description="TerB-C" evidence="2">
    <location>
        <begin position="337"/>
        <end position="493"/>
    </location>
</feature>
<evidence type="ECO:0000313" key="4">
    <source>
        <dbReference type="Proteomes" id="UP000284250"/>
    </source>
</evidence>
<protein>
    <recommendedName>
        <fullName evidence="2">TerB-C domain-containing protein</fullName>
    </recommendedName>
</protein>
<gene>
    <name evidence="3" type="ORF">D0T11_19055</name>
</gene>
<name>A0A418QM96_9BACT</name>
<dbReference type="OrthoDB" id="1272986at2"/>
<evidence type="ECO:0000259" key="2">
    <source>
        <dbReference type="Pfam" id="PF15615"/>
    </source>
</evidence>
<dbReference type="EMBL" id="QYCN01000042">
    <property type="protein sequence ID" value="RIY06229.1"/>
    <property type="molecule type" value="Genomic_DNA"/>
</dbReference>
<dbReference type="InterPro" id="IPR028932">
    <property type="entry name" value="TerB-C"/>
</dbReference>
<reference evidence="3 4" key="1">
    <citation type="submission" date="2018-09" db="EMBL/GenBank/DDBJ databases">
        <authorList>
            <person name="Zeman M."/>
            <person name="Pardy F."/>
        </authorList>
    </citation>
    <scope>NUCLEOTIDE SEQUENCE [LARGE SCALE GENOMIC DNA]</scope>
    <source>
        <strain evidence="3 4">CCM 8852</strain>
    </source>
</reference>
<evidence type="ECO:0000313" key="3">
    <source>
        <dbReference type="EMBL" id="RIY06229.1"/>
    </source>
</evidence>
<evidence type="ECO:0000256" key="1">
    <source>
        <dbReference type="SAM" id="MobiDB-lite"/>
    </source>
</evidence>
<dbReference type="RefSeq" id="WP_119657406.1">
    <property type="nucleotide sequence ID" value="NZ_JBHUOI010000072.1"/>
</dbReference>
<dbReference type="AlphaFoldDB" id="A0A418QM96"/>
<organism evidence="3 4">
    <name type="scientific">Hymenobacter rubripertinctus</name>
    <dbReference type="NCBI Taxonomy" id="2029981"/>
    <lineage>
        <taxon>Bacteria</taxon>
        <taxon>Pseudomonadati</taxon>
        <taxon>Bacteroidota</taxon>
        <taxon>Cytophagia</taxon>
        <taxon>Cytophagales</taxon>
        <taxon>Hymenobacteraceae</taxon>
        <taxon>Hymenobacter</taxon>
    </lineage>
</organism>
<keyword evidence="4" id="KW-1185">Reference proteome</keyword>
<dbReference type="Proteomes" id="UP000284250">
    <property type="component" value="Unassembled WGS sequence"/>
</dbReference>
<comment type="caution">
    <text evidence="3">The sequence shown here is derived from an EMBL/GenBank/DDBJ whole genome shotgun (WGS) entry which is preliminary data.</text>
</comment>
<proteinExistence type="predicted"/>
<feature type="compositionally biased region" description="Pro residues" evidence="1">
    <location>
        <begin position="379"/>
        <end position="389"/>
    </location>
</feature>
<dbReference type="Pfam" id="PF15615">
    <property type="entry name" value="TerB_C"/>
    <property type="match status" value="1"/>
</dbReference>